<gene>
    <name evidence="1" type="ORF">SAMN05444320_101874</name>
</gene>
<accession>A0A1M4VSD6</accession>
<dbReference type="OrthoDB" id="4965972at2"/>
<dbReference type="Proteomes" id="UP000184501">
    <property type="component" value="Unassembled WGS sequence"/>
</dbReference>
<dbReference type="STRING" id="2017.SAMN05444320_101874"/>
<name>A0A1M4VSD6_STRHI</name>
<dbReference type="SUPFAM" id="SSF48452">
    <property type="entry name" value="TPR-like"/>
    <property type="match status" value="1"/>
</dbReference>
<dbReference type="EMBL" id="FQVN01000001">
    <property type="protein sequence ID" value="SHE71946.1"/>
    <property type="molecule type" value="Genomic_DNA"/>
</dbReference>
<keyword evidence="2" id="KW-1185">Reference proteome</keyword>
<evidence type="ECO:0008006" key="3">
    <source>
        <dbReference type="Google" id="ProtNLM"/>
    </source>
</evidence>
<dbReference type="Gene3D" id="1.25.40.10">
    <property type="entry name" value="Tetratricopeptide repeat domain"/>
    <property type="match status" value="1"/>
</dbReference>
<proteinExistence type="predicted"/>
<organism evidence="1 2">
    <name type="scientific">Streptoalloteichus hindustanus</name>
    <dbReference type="NCBI Taxonomy" id="2017"/>
    <lineage>
        <taxon>Bacteria</taxon>
        <taxon>Bacillati</taxon>
        <taxon>Actinomycetota</taxon>
        <taxon>Actinomycetes</taxon>
        <taxon>Pseudonocardiales</taxon>
        <taxon>Pseudonocardiaceae</taxon>
        <taxon>Streptoalloteichus</taxon>
    </lineage>
</organism>
<evidence type="ECO:0000313" key="2">
    <source>
        <dbReference type="Proteomes" id="UP000184501"/>
    </source>
</evidence>
<evidence type="ECO:0000313" key="1">
    <source>
        <dbReference type="EMBL" id="SHE71946.1"/>
    </source>
</evidence>
<dbReference type="RefSeq" id="WP_073479942.1">
    <property type="nucleotide sequence ID" value="NZ_FQVN01000001.1"/>
</dbReference>
<sequence length="421" mass="46137">MTPQQTDLLAHTLDPETLQERLQRPDRVAAWLEEALRSPEPVEPAAARAHHTRIGEAARVLRRLDVAEEHLRIAMRLAERHGPEPSTVLARCRLARALQWRGRLDEAITEFDRCVEDVRRLPELADHFPLVFDQAGRAHFEAGNWDHSRELLAVALRMRLDLADRGTPDPTGEPADDQVETARVALDSADSCGTAADVDREVHRLVRGIDARLDAERDALYREHGVRRHSAVLFGLRTLLLVGPVHTDLVAALLQEHDGLDIALAELAADGFLRTSGDHLEASDAARVVSRALLDLVDGTARAVWGEPVDLASTLDELVCCATGTSPGPAFDAWTAASPATGVAGRLFDRLCALAVHRSDARSHVLVAEGLTTAQLRALLPDDPVRRRIDAATGRIASRLFRPLDVEQRVTLTEALRALPA</sequence>
<reference evidence="1 2" key="1">
    <citation type="submission" date="2016-11" db="EMBL/GenBank/DDBJ databases">
        <authorList>
            <person name="Jaros S."/>
            <person name="Januszkiewicz K."/>
            <person name="Wedrychowicz H."/>
        </authorList>
    </citation>
    <scope>NUCLEOTIDE SEQUENCE [LARGE SCALE GENOMIC DNA]</scope>
    <source>
        <strain evidence="1 2">DSM 44523</strain>
    </source>
</reference>
<protein>
    <recommendedName>
        <fullName evidence="3">Tetratricopeptide repeat-containing protein</fullName>
    </recommendedName>
</protein>
<dbReference type="AlphaFoldDB" id="A0A1M4VSD6"/>
<dbReference type="InterPro" id="IPR011990">
    <property type="entry name" value="TPR-like_helical_dom_sf"/>
</dbReference>